<reference evidence="3" key="2">
    <citation type="submission" date="2011-02" db="EMBL/GenBank/DDBJ databases">
        <authorList>
            <person name="MacLean D."/>
        </authorList>
    </citation>
    <scope>NUCLEOTIDE SEQUENCE</scope>
</reference>
<dbReference type="AlphaFoldDB" id="F0WWF6"/>
<sequence>MRPREIPSTKPSAFAHHTPQVLLRSDKKNAKPCWLPNGKKPGNSKHLSLRKKAEREVEAPYSALTQRADSTELCTEKEQRSLAQLEEQLDIAEANMSGFVEEFYTAAATFVAQSEAHKKMLKQLMHEN</sequence>
<protein>
    <submittedName>
        <fullName evidence="3">AlNc14C321G10590 protein</fullName>
    </submittedName>
</protein>
<evidence type="ECO:0000256" key="2">
    <source>
        <dbReference type="SAM" id="MobiDB-lite"/>
    </source>
</evidence>
<evidence type="ECO:0000256" key="1">
    <source>
        <dbReference type="SAM" id="Coils"/>
    </source>
</evidence>
<name>F0WWF6_9STRA</name>
<reference evidence="3" key="1">
    <citation type="journal article" date="2011" name="PLoS Biol.">
        <title>Gene gain and loss during evolution of obligate parasitism in the white rust pathogen of Arabidopsis thaliana.</title>
        <authorList>
            <person name="Kemen E."/>
            <person name="Gardiner A."/>
            <person name="Schultz-Larsen T."/>
            <person name="Kemen A.C."/>
            <person name="Balmuth A.L."/>
            <person name="Robert-Seilaniantz A."/>
            <person name="Bailey K."/>
            <person name="Holub E."/>
            <person name="Studholme D.J."/>
            <person name="Maclean D."/>
            <person name="Jones J.D."/>
        </authorList>
    </citation>
    <scope>NUCLEOTIDE SEQUENCE</scope>
</reference>
<dbReference type="EMBL" id="FR824366">
    <property type="protein sequence ID" value="CCA25779.1"/>
    <property type="molecule type" value="Genomic_DNA"/>
</dbReference>
<feature type="coiled-coil region" evidence="1">
    <location>
        <begin position="75"/>
        <end position="102"/>
    </location>
</feature>
<feature type="region of interest" description="Disordered" evidence="2">
    <location>
        <begin position="25"/>
        <end position="61"/>
    </location>
</feature>
<proteinExistence type="predicted"/>
<gene>
    <name evidence="3" type="primary">AlNc14C321G10590</name>
    <name evidence="3" type="ORF">ALNC14_119230</name>
</gene>
<dbReference type="HOGENOM" id="CLU_165794_0_0_1"/>
<accession>F0WWF6</accession>
<keyword evidence="1" id="KW-0175">Coiled coil</keyword>
<organism evidence="3">
    <name type="scientific">Albugo laibachii Nc14</name>
    <dbReference type="NCBI Taxonomy" id="890382"/>
    <lineage>
        <taxon>Eukaryota</taxon>
        <taxon>Sar</taxon>
        <taxon>Stramenopiles</taxon>
        <taxon>Oomycota</taxon>
        <taxon>Peronosporomycetes</taxon>
        <taxon>Albuginales</taxon>
        <taxon>Albuginaceae</taxon>
        <taxon>Albugo</taxon>
    </lineage>
</organism>
<evidence type="ECO:0000313" key="3">
    <source>
        <dbReference type="EMBL" id="CCA25779.1"/>
    </source>
</evidence>